<sequence length="423" mass="48050">MRFLTRINTVVFLAIGVVVYLGWVLPSLHIDARAQKAWSGRQRRLVVFGDSWSDTGEYRMKVPENAVERNFTRPLWTETLCKHLVCDYIDNFARSAVSWRGQRGAFMPDSLVHTELVVNVTNQNPNNPKFLPDFAKQVQQWINFEKQKGLDPKRSNKQEWTIFTVFFGISDIWQYADADEKEASWAVKESIDTMFAQLDLLAEYTRGPIHVVLSKLVDITFFPEFQAQPVGPFPGHQRTAVWLQQQWNLRLEQAAGKWTKGFIHLLDMDKWLVERIKEEQVYASGMSTEDGSGGKTVAKPKFCNVRAPFTPLPGPAPEYPFDMSDNKNNGTRDCKDASQYLFWDGMHLSGRAHELIGIEAAGLVSHNTTFNLHALNIAAEEAAAAKDGGAQKDEDGDGAKKEEARSTFQQDTQNARERRMTVF</sequence>
<organism evidence="3 4">
    <name type="scientific">Saccharata proteae CBS 121410</name>
    <dbReference type="NCBI Taxonomy" id="1314787"/>
    <lineage>
        <taxon>Eukaryota</taxon>
        <taxon>Fungi</taxon>
        <taxon>Dikarya</taxon>
        <taxon>Ascomycota</taxon>
        <taxon>Pezizomycotina</taxon>
        <taxon>Dothideomycetes</taxon>
        <taxon>Dothideomycetes incertae sedis</taxon>
        <taxon>Botryosphaeriales</taxon>
        <taxon>Saccharataceae</taxon>
        <taxon>Saccharata</taxon>
    </lineage>
</organism>
<reference evidence="3" key="1">
    <citation type="journal article" date="2020" name="Stud. Mycol.">
        <title>101 Dothideomycetes genomes: a test case for predicting lifestyles and emergence of pathogens.</title>
        <authorList>
            <person name="Haridas S."/>
            <person name="Albert R."/>
            <person name="Binder M."/>
            <person name="Bloem J."/>
            <person name="Labutti K."/>
            <person name="Salamov A."/>
            <person name="Andreopoulos B."/>
            <person name="Baker S."/>
            <person name="Barry K."/>
            <person name="Bills G."/>
            <person name="Bluhm B."/>
            <person name="Cannon C."/>
            <person name="Castanera R."/>
            <person name="Culley D."/>
            <person name="Daum C."/>
            <person name="Ezra D."/>
            <person name="Gonzalez J."/>
            <person name="Henrissat B."/>
            <person name="Kuo A."/>
            <person name="Liang C."/>
            <person name="Lipzen A."/>
            <person name="Lutzoni F."/>
            <person name="Magnuson J."/>
            <person name="Mondo S."/>
            <person name="Nolan M."/>
            <person name="Ohm R."/>
            <person name="Pangilinan J."/>
            <person name="Park H.-J."/>
            <person name="Ramirez L."/>
            <person name="Alfaro M."/>
            <person name="Sun H."/>
            <person name="Tritt A."/>
            <person name="Yoshinaga Y."/>
            <person name="Zwiers L.-H."/>
            <person name="Turgeon B."/>
            <person name="Goodwin S."/>
            <person name="Spatafora J."/>
            <person name="Crous P."/>
            <person name="Grigoriev I."/>
        </authorList>
    </citation>
    <scope>NUCLEOTIDE SEQUENCE</scope>
    <source>
        <strain evidence="3">CBS 121410</strain>
    </source>
</reference>
<proteinExistence type="predicted"/>
<dbReference type="InterPro" id="IPR036514">
    <property type="entry name" value="SGNH_hydro_sf"/>
</dbReference>
<gene>
    <name evidence="3" type="ORF">K490DRAFT_54277</name>
</gene>
<name>A0A9P4I085_9PEZI</name>
<keyword evidence="2" id="KW-0812">Transmembrane</keyword>
<protein>
    <submittedName>
        <fullName evidence="3">Uncharacterized protein</fullName>
    </submittedName>
</protein>
<feature type="compositionally biased region" description="Basic and acidic residues" evidence="1">
    <location>
        <begin position="389"/>
        <end position="405"/>
    </location>
</feature>
<accession>A0A9P4I085</accession>
<dbReference type="Gene3D" id="3.40.50.1110">
    <property type="entry name" value="SGNH hydrolase"/>
    <property type="match status" value="1"/>
</dbReference>
<feature type="compositionally biased region" description="Basic and acidic residues" evidence="1">
    <location>
        <begin position="414"/>
        <end position="423"/>
    </location>
</feature>
<dbReference type="OrthoDB" id="5278722at2759"/>
<dbReference type="Pfam" id="PF00657">
    <property type="entry name" value="Lipase_GDSL"/>
    <property type="match status" value="1"/>
</dbReference>
<evidence type="ECO:0000313" key="3">
    <source>
        <dbReference type="EMBL" id="KAF2089837.1"/>
    </source>
</evidence>
<dbReference type="Proteomes" id="UP000799776">
    <property type="component" value="Unassembled WGS sequence"/>
</dbReference>
<dbReference type="EMBL" id="ML978713">
    <property type="protein sequence ID" value="KAF2089837.1"/>
    <property type="molecule type" value="Genomic_DNA"/>
</dbReference>
<feature type="transmembrane region" description="Helical" evidence="2">
    <location>
        <begin position="7"/>
        <end position="25"/>
    </location>
</feature>
<dbReference type="AlphaFoldDB" id="A0A9P4I085"/>
<evidence type="ECO:0000256" key="1">
    <source>
        <dbReference type="SAM" id="MobiDB-lite"/>
    </source>
</evidence>
<dbReference type="InterPro" id="IPR001087">
    <property type="entry name" value="GDSL"/>
</dbReference>
<keyword evidence="2" id="KW-0472">Membrane</keyword>
<evidence type="ECO:0000313" key="4">
    <source>
        <dbReference type="Proteomes" id="UP000799776"/>
    </source>
</evidence>
<keyword evidence="2" id="KW-1133">Transmembrane helix</keyword>
<comment type="caution">
    <text evidence="3">The sequence shown here is derived from an EMBL/GenBank/DDBJ whole genome shotgun (WGS) entry which is preliminary data.</text>
</comment>
<evidence type="ECO:0000256" key="2">
    <source>
        <dbReference type="SAM" id="Phobius"/>
    </source>
</evidence>
<dbReference type="SUPFAM" id="SSF52266">
    <property type="entry name" value="SGNH hydrolase"/>
    <property type="match status" value="1"/>
</dbReference>
<dbReference type="GO" id="GO:0016788">
    <property type="term" value="F:hydrolase activity, acting on ester bonds"/>
    <property type="evidence" value="ECO:0007669"/>
    <property type="project" value="InterPro"/>
</dbReference>
<keyword evidence="4" id="KW-1185">Reference proteome</keyword>
<feature type="region of interest" description="Disordered" evidence="1">
    <location>
        <begin position="383"/>
        <end position="423"/>
    </location>
</feature>